<dbReference type="EC" id="3.4.11.9" evidence="5"/>
<dbReference type="Gene3D" id="3.40.350.10">
    <property type="entry name" value="Creatinase/prolidase N-terminal domain"/>
    <property type="match status" value="1"/>
</dbReference>
<comment type="catalytic activity">
    <reaction evidence="1">
        <text>Release of any N-terminal amino acid, including proline, that is linked to proline, even from a dipeptide or tripeptide.</text>
        <dbReference type="EC" id="3.4.11.9"/>
    </reaction>
</comment>
<proteinExistence type="inferred from homology"/>
<evidence type="ECO:0000256" key="5">
    <source>
        <dbReference type="ARBA" id="ARBA00012574"/>
    </source>
</evidence>
<sequence>MSTRPIIQGKYPAKRHVQRVVSFLAEKSPPANGFIFLSGCPDRFYQDCDLEIPFRQHRAFMYLSGVNIPNSHLLYDIDNSRLTLFVPPVDPEKIVWSGMPLLPEEAIATYDVDVVLPTTALGATLETMRSRRSVSKPSVFTIPGHVGEGIVFPKDTHVDAIALKEAVDECRVVKDEYEIGLLKKAIDISCTAHRAVMKAVRTAASEAEIHGIFLGECTKQGAKIQAYPSIVASGRAAATMHPEGNNQSLYTAGERKQLLLIDAGAEVDCYGADVTRTLPLSGKFTPEARAIYDIVLEMQKECIASLEAGVVWDDLHLLAHKVAIRGLLRLDILKGDPDEILAARTSAAFMPHGLGHFLGMDTHDAGGRPKEADPDPLYKNLRVRRELPAGCVVTVEPGIHFDEHTICEYLRAPQHAQYINEAVLNQFWDVGGVCIEDDLLVTETGCINLTGLPKDPELVEQIVTRGSDHE</sequence>
<keyword evidence="6" id="KW-0031">Aminopeptidase</keyword>
<comment type="similarity">
    <text evidence="4">Belongs to the peptidase M24B family.</text>
</comment>
<dbReference type="GO" id="GO:0070006">
    <property type="term" value="F:metalloaminopeptidase activity"/>
    <property type="evidence" value="ECO:0007669"/>
    <property type="project" value="InterPro"/>
</dbReference>
<evidence type="ECO:0000313" key="17">
    <source>
        <dbReference type="EMBL" id="RAK82195.1"/>
    </source>
</evidence>
<evidence type="ECO:0000256" key="1">
    <source>
        <dbReference type="ARBA" id="ARBA00001424"/>
    </source>
</evidence>
<organism evidence="17 18">
    <name type="scientific">Aspergillus fijiensis CBS 313.89</name>
    <dbReference type="NCBI Taxonomy" id="1448319"/>
    <lineage>
        <taxon>Eukaryota</taxon>
        <taxon>Fungi</taxon>
        <taxon>Dikarya</taxon>
        <taxon>Ascomycota</taxon>
        <taxon>Pezizomycotina</taxon>
        <taxon>Eurotiomycetes</taxon>
        <taxon>Eurotiomycetidae</taxon>
        <taxon>Eurotiales</taxon>
        <taxon>Aspergillaceae</taxon>
        <taxon>Aspergillus</taxon>
    </lineage>
</organism>
<dbReference type="EMBL" id="KZ824623">
    <property type="protein sequence ID" value="RAK82195.1"/>
    <property type="molecule type" value="Genomic_DNA"/>
</dbReference>
<evidence type="ECO:0000256" key="10">
    <source>
        <dbReference type="ARBA" id="ARBA00023049"/>
    </source>
</evidence>
<dbReference type="PANTHER" id="PTHR43226">
    <property type="entry name" value="XAA-PRO AMINOPEPTIDASE 3"/>
    <property type="match status" value="1"/>
</dbReference>
<keyword evidence="7" id="KW-0645">Protease</keyword>
<dbReference type="AlphaFoldDB" id="A0A8G1S2G7"/>
<dbReference type="Pfam" id="PF00557">
    <property type="entry name" value="Peptidase_M24"/>
    <property type="match status" value="1"/>
</dbReference>
<dbReference type="OrthoDB" id="10261878at2759"/>
<dbReference type="SUPFAM" id="SSF55920">
    <property type="entry name" value="Creatinase/aminopeptidase"/>
    <property type="match status" value="1"/>
</dbReference>
<dbReference type="InterPro" id="IPR029149">
    <property type="entry name" value="Creatin/AminoP/Spt16_N"/>
</dbReference>
<comment type="function">
    <text evidence="3">Catalyzes the removal of a penultimate prolyl residue from the N-termini of peptides.</text>
</comment>
<dbReference type="GO" id="GO:0030145">
    <property type="term" value="F:manganese ion binding"/>
    <property type="evidence" value="ECO:0007669"/>
    <property type="project" value="InterPro"/>
</dbReference>
<dbReference type="RefSeq" id="XP_040806205.1">
    <property type="nucleotide sequence ID" value="XM_040942699.1"/>
</dbReference>
<keyword evidence="9" id="KW-0378">Hydrolase</keyword>
<evidence type="ECO:0000256" key="15">
    <source>
        <dbReference type="ARBA" id="ARBA00039424"/>
    </source>
</evidence>
<dbReference type="VEuPathDB" id="FungiDB:BO72DRAFT_420184"/>
<evidence type="ECO:0000256" key="12">
    <source>
        <dbReference type="ARBA" id="ARBA00030849"/>
    </source>
</evidence>
<dbReference type="PANTHER" id="PTHR43226:SF1">
    <property type="entry name" value="XAA-PRO DIPEPTIDASE"/>
    <property type="match status" value="1"/>
</dbReference>
<keyword evidence="8" id="KW-0479">Metal-binding</keyword>
<dbReference type="Proteomes" id="UP000249789">
    <property type="component" value="Unassembled WGS sequence"/>
</dbReference>
<accession>A0A8G1S2G7</accession>
<dbReference type="SMART" id="SM01011">
    <property type="entry name" value="AMP_N"/>
    <property type="match status" value="1"/>
</dbReference>
<dbReference type="SUPFAM" id="SSF53092">
    <property type="entry name" value="Creatinase/prolidase N-terminal domain"/>
    <property type="match status" value="1"/>
</dbReference>
<evidence type="ECO:0000256" key="2">
    <source>
        <dbReference type="ARBA" id="ARBA00001936"/>
    </source>
</evidence>
<dbReference type="InterPro" id="IPR007865">
    <property type="entry name" value="Aminopep_P_N"/>
</dbReference>
<comment type="cofactor">
    <cofactor evidence="2">
        <name>Mn(2+)</name>
        <dbReference type="ChEBI" id="CHEBI:29035"/>
    </cofactor>
</comment>
<evidence type="ECO:0000256" key="4">
    <source>
        <dbReference type="ARBA" id="ARBA00008766"/>
    </source>
</evidence>
<dbReference type="InterPro" id="IPR036005">
    <property type="entry name" value="Creatinase/aminopeptidase-like"/>
</dbReference>
<protein>
    <recommendedName>
        <fullName evidence="15">Probable Xaa-Pro aminopeptidase PEPP</fullName>
        <ecNumber evidence="5">3.4.11.9</ecNumber>
    </recommendedName>
    <alternativeName>
        <fullName evidence="12">Aminoacylproline aminopeptidase</fullName>
    </alternativeName>
    <alternativeName>
        <fullName evidence="14">Probable Xaa-Pro aminopeptidase pepP</fullName>
    </alternativeName>
    <alternativeName>
        <fullName evidence="13">Prolidase</fullName>
    </alternativeName>
</protein>
<dbReference type="CDD" id="cd01087">
    <property type="entry name" value="Prolidase"/>
    <property type="match status" value="1"/>
</dbReference>
<reference evidence="17 18" key="1">
    <citation type="submission" date="2018-02" db="EMBL/GenBank/DDBJ databases">
        <title>The genomes of Aspergillus section Nigri reveals drivers in fungal speciation.</title>
        <authorList>
            <consortium name="DOE Joint Genome Institute"/>
            <person name="Vesth T.C."/>
            <person name="Nybo J."/>
            <person name="Theobald S."/>
            <person name="Brandl J."/>
            <person name="Frisvad J.C."/>
            <person name="Nielsen K.F."/>
            <person name="Lyhne E.K."/>
            <person name="Kogle M.E."/>
            <person name="Kuo A."/>
            <person name="Riley R."/>
            <person name="Clum A."/>
            <person name="Nolan M."/>
            <person name="Lipzen A."/>
            <person name="Salamov A."/>
            <person name="Henrissat B."/>
            <person name="Wiebenga A."/>
            <person name="De vries R.P."/>
            <person name="Grigoriev I.V."/>
            <person name="Mortensen U.H."/>
            <person name="Andersen M.R."/>
            <person name="Baker S.E."/>
        </authorList>
    </citation>
    <scope>NUCLEOTIDE SEQUENCE [LARGE SCALE GENOMIC DNA]</scope>
    <source>
        <strain evidence="17 18">CBS 313.89</strain>
    </source>
</reference>
<evidence type="ECO:0000256" key="14">
    <source>
        <dbReference type="ARBA" id="ARBA00039164"/>
    </source>
</evidence>
<dbReference type="InterPro" id="IPR000994">
    <property type="entry name" value="Pept_M24"/>
</dbReference>
<evidence type="ECO:0000256" key="8">
    <source>
        <dbReference type="ARBA" id="ARBA00022723"/>
    </source>
</evidence>
<dbReference type="Pfam" id="PF05195">
    <property type="entry name" value="AMP_N"/>
    <property type="match status" value="1"/>
</dbReference>
<evidence type="ECO:0000256" key="6">
    <source>
        <dbReference type="ARBA" id="ARBA00022438"/>
    </source>
</evidence>
<evidence type="ECO:0000256" key="7">
    <source>
        <dbReference type="ARBA" id="ARBA00022670"/>
    </source>
</evidence>
<keyword evidence="11" id="KW-0464">Manganese</keyword>
<dbReference type="GO" id="GO:0006508">
    <property type="term" value="P:proteolysis"/>
    <property type="evidence" value="ECO:0007669"/>
    <property type="project" value="UniProtKB-KW"/>
</dbReference>
<keyword evidence="18" id="KW-1185">Reference proteome</keyword>
<evidence type="ECO:0000256" key="13">
    <source>
        <dbReference type="ARBA" id="ARBA00032413"/>
    </source>
</evidence>
<evidence type="ECO:0000259" key="16">
    <source>
        <dbReference type="SMART" id="SM01011"/>
    </source>
</evidence>
<dbReference type="Gene3D" id="3.90.230.10">
    <property type="entry name" value="Creatinase/methionine aminopeptidase superfamily"/>
    <property type="match status" value="1"/>
</dbReference>
<feature type="domain" description="Aminopeptidase P N-terminal" evidence="16">
    <location>
        <begin position="11"/>
        <end position="146"/>
    </location>
</feature>
<evidence type="ECO:0000313" key="18">
    <source>
        <dbReference type="Proteomes" id="UP000249789"/>
    </source>
</evidence>
<evidence type="ECO:0000256" key="11">
    <source>
        <dbReference type="ARBA" id="ARBA00023211"/>
    </source>
</evidence>
<evidence type="ECO:0000256" key="9">
    <source>
        <dbReference type="ARBA" id="ARBA00022801"/>
    </source>
</evidence>
<gene>
    <name evidence="17" type="ORF">BO72DRAFT_420184</name>
</gene>
<dbReference type="GeneID" id="63860032"/>
<name>A0A8G1S2G7_9EURO</name>
<keyword evidence="10" id="KW-0482">Metalloprotease</keyword>
<evidence type="ECO:0000256" key="3">
    <source>
        <dbReference type="ARBA" id="ARBA00002443"/>
    </source>
</evidence>
<dbReference type="InterPro" id="IPR052433">
    <property type="entry name" value="X-Pro_dipept-like"/>
</dbReference>